<evidence type="ECO:0000256" key="2">
    <source>
        <dbReference type="ARBA" id="ARBA00023136"/>
    </source>
</evidence>
<protein>
    <submittedName>
        <fullName evidence="8">OmpA family protein</fullName>
    </submittedName>
</protein>
<dbReference type="CDD" id="cd07185">
    <property type="entry name" value="OmpA_C-like"/>
    <property type="match status" value="1"/>
</dbReference>
<evidence type="ECO:0000256" key="5">
    <source>
        <dbReference type="SAM" id="MobiDB-lite"/>
    </source>
</evidence>
<feature type="region of interest" description="Disordered" evidence="5">
    <location>
        <begin position="42"/>
        <end position="70"/>
    </location>
</feature>
<dbReference type="InterPro" id="IPR006664">
    <property type="entry name" value="OMP_bac"/>
</dbReference>
<dbReference type="EMBL" id="CP082781">
    <property type="protein sequence ID" value="UGS26685.1"/>
    <property type="molecule type" value="Genomic_DNA"/>
</dbReference>
<feature type="signal peptide" evidence="6">
    <location>
        <begin position="1"/>
        <end position="29"/>
    </location>
</feature>
<evidence type="ECO:0000313" key="8">
    <source>
        <dbReference type="EMBL" id="UGS26685.1"/>
    </source>
</evidence>
<dbReference type="PROSITE" id="PS51123">
    <property type="entry name" value="OMPA_2"/>
    <property type="match status" value="1"/>
</dbReference>
<keyword evidence="6" id="KW-0732">Signal</keyword>
<evidence type="ECO:0000256" key="3">
    <source>
        <dbReference type="ARBA" id="ARBA00023237"/>
    </source>
</evidence>
<feature type="compositionally biased region" description="Low complexity" evidence="5">
    <location>
        <begin position="42"/>
        <end position="53"/>
    </location>
</feature>
<dbReference type="SUPFAM" id="SSF103088">
    <property type="entry name" value="OmpA-like"/>
    <property type="match status" value="1"/>
</dbReference>
<dbReference type="InterPro" id="IPR036737">
    <property type="entry name" value="OmpA-like_sf"/>
</dbReference>
<dbReference type="PANTHER" id="PTHR30329">
    <property type="entry name" value="STATOR ELEMENT OF FLAGELLAR MOTOR COMPLEX"/>
    <property type="match status" value="1"/>
</dbReference>
<keyword evidence="3" id="KW-0998">Cell outer membrane</keyword>
<keyword evidence="9" id="KW-1185">Reference proteome</keyword>
<evidence type="ECO:0000259" key="7">
    <source>
        <dbReference type="PROSITE" id="PS51123"/>
    </source>
</evidence>
<proteinExistence type="predicted"/>
<feature type="domain" description="OmpA-like" evidence="7">
    <location>
        <begin position="292"/>
        <end position="413"/>
    </location>
</feature>
<evidence type="ECO:0000256" key="6">
    <source>
        <dbReference type="SAM" id="SignalP"/>
    </source>
</evidence>
<evidence type="ECO:0000256" key="4">
    <source>
        <dbReference type="PROSITE-ProRule" id="PRU00473"/>
    </source>
</evidence>
<dbReference type="Gene3D" id="3.30.1330.60">
    <property type="entry name" value="OmpA-like domain"/>
    <property type="match status" value="1"/>
</dbReference>
<feature type="chain" id="PRO_5046092969" evidence="6">
    <location>
        <begin position="30"/>
        <end position="413"/>
    </location>
</feature>
<reference evidence="8 9" key="1">
    <citation type="submission" date="2023-01" db="EMBL/GenBank/DDBJ databases">
        <title>Characterization of estradiol degrading bacteria Microbacterium sp. MZT7 and reveal degrading genes through genome analysis.</title>
        <authorList>
            <person name="Hao P."/>
            <person name="Gao Y."/>
        </authorList>
    </citation>
    <scope>NUCLEOTIDE SEQUENCE [LARGE SCALE GENOMIC DNA]</scope>
    <source>
        <strain evidence="8 9">MZT7</strain>
    </source>
</reference>
<dbReference type="Pfam" id="PF00691">
    <property type="entry name" value="OmpA"/>
    <property type="match status" value="1"/>
</dbReference>
<sequence length="413" mass="41556">MHMHRTSLAPAARPLLCGISAGIVALALAGCSVAVSPNAAPSASAGASGTPSPAASPTPDPSPTPSVATVPGYDVGQFPPVPLFLLPDLTLLDASASSFAIDLQRDVSDIPGVTVSAAQCDAGGQVISGTGTALLYGDGSGTFTGPDGSIQNFGDGSGSFTLNGVTVQNFGDGAGNYTDGTISIQNFGDGAGNYVDATKSIQVFGDGSGNYTDGDVSIQNFGDGAGNYTDGTVTIQNFGDGAGNYTDGTVTIQNFGDGTGTVNGTPVTVEKLAPVPRLGVFPPLAALNPITSCGTTITFQDGVLFDFARSDIRPDAVPTIESVAAVFAKLGVAKAIVSGHTDAIGSDEDNQELSERRARSVVEALQQRGVSAPLEAVGYGESRPVAANEVDGADNPAGRQLNRRVEIFIPAAL</sequence>
<evidence type="ECO:0000313" key="9">
    <source>
        <dbReference type="Proteomes" id="UP001199642"/>
    </source>
</evidence>
<dbReference type="InterPro" id="IPR006665">
    <property type="entry name" value="OmpA-like"/>
</dbReference>
<dbReference type="PANTHER" id="PTHR30329:SF21">
    <property type="entry name" value="LIPOPROTEIN YIAD-RELATED"/>
    <property type="match status" value="1"/>
</dbReference>
<dbReference type="PRINTS" id="PR01021">
    <property type="entry name" value="OMPADOMAIN"/>
</dbReference>
<organism evidence="8 9">
    <name type="scientific">Microbacterium resistens</name>
    <dbReference type="NCBI Taxonomy" id="156977"/>
    <lineage>
        <taxon>Bacteria</taxon>
        <taxon>Bacillati</taxon>
        <taxon>Actinomycetota</taxon>
        <taxon>Actinomycetes</taxon>
        <taxon>Micrococcales</taxon>
        <taxon>Microbacteriaceae</taxon>
        <taxon>Microbacterium</taxon>
    </lineage>
</organism>
<name>A0ABY3RUT5_9MICO</name>
<keyword evidence="2 4" id="KW-0472">Membrane</keyword>
<feature type="compositionally biased region" description="Pro residues" evidence="5">
    <location>
        <begin position="54"/>
        <end position="64"/>
    </location>
</feature>
<gene>
    <name evidence="8" type="ORF">K8F61_00120</name>
</gene>
<dbReference type="PROSITE" id="PS51257">
    <property type="entry name" value="PROKAR_LIPOPROTEIN"/>
    <property type="match status" value="1"/>
</dbReference>
<dbReference type="Proteomes" id="UP001199642">
    <property type="component" value="Chromosome"/>
</dbReference>
<accession>A0ABY3RUT5</accession>
<comment type="subcellular location">
    <subcellularLocation>
        <location evidence="1">Cell outer membrane</location>
    </subcellularLocation>
</comment>
<dbReference type="InterPro" id="IPR050330">
    <property type="entry name" value="Bact_OuterMem_StrucFunc"/>
</dbReference>
<evidence type="ECO:0000256" key="1">
    <source>
        <dbReference type="ARBA" id="ARBA00004442"/>
    </source>
</evidence>